<keyword evidence="2" id="KW-1185">Reference proteome</keyword>
<dbReference type="RefSeq" id="WP_128214657.1">
    <property type="nucleotide sequence ID" value="NZ_CP025746.1"/>
</dbReference>
<dbReference type="Proteomes" id="UP000286268">
    <property type="component" value="Chromosome"/>
</dbReference>
<reference evidence="1 2" key="1">
    <citation type="submission" date="2018-01" db="EMBL/GenBank/DDBJ databases">
        <title>Genome Sequencing and Assembly of Anaerobacter polyendosporus strain CT4.</title>
        <authorList>
            <person name="Tachaapaikoon C."/>
            <person name="Sutheeworapong S."/>
            <person name="Jenjaroenpun P."/>
            <person name="Wongsurawat T."/>
            <person name="Nookeaw I."/>
            <person name="Cheawchanlertfa P."/>
            <person name="Kosugi A."/>
            <person name="Cheevadhanarak S."/>
            <person name="Ratanakhanokchai K."/>
        </authorList>
    </citation>
    <scope>NUCLEOTIDE SEQUENCE [LARGE SCALE GENOMIC DNA]</scope>
    <source>
        <strain evidence="1 2">CT4</strain>
    </source>
</reference>
<organism evidence="1 2">
    <name type="scientific">Clostridium manihotivorum</name>
    <dbReference type="NCBI Taxonomy" id="2320868"/>
    <lineage>
        <taxon>Bacteria</taxon>
        <taxon>Bacillati</taxon>
        <taxon>Bacillota</taxon>
        <taxon>Clostridia</taxon>
        <taxon>Eubacteriales</taxon>
        <taxon>Clostridiaceae</taxon>
        <taxon>Clostridium</taxon>
    </lineage>
</organism>
<proteinExistence type="predicted"/>
<accession>A0A3R5QWL8</accession>
<dbReference type="AlphaFoldDB" id="A0A3R5QWL8"/>
<protein>
    <submittedName>
        <fullName evidence="1">Uncharacterized protein</fullName>
    </submittedName>
</protein>
<dbReference type="OrthoDB" id="1848142at2"/>
<evidence type="ECO:0000313" key="2">
    <source>
        <dbReference type="Proteomes" id="UP000286268"/>
    </source>
</evidence>
<evidence type="ECO:0000313" key="1">
    <source>
        <dbReference type="EMBL" id="QAA33937.1"/>
    </source>
</evidence>
<gene>
    <name evidence="1" type="ORF">C1I91_21160</name>
</gene>
<dbReference type="KEGG" id="cmah:C1I91_21160"/>
<dbReference type="EMBL" id="CP025746">
    <property type="protein sequence ID" value="QAA33937.1"/>
    <property type="molecule type" value="Genomic_DNA"/>
</dbReference>
<sequence length="147" mass="17124">MVVDYKKTEELMIKWQKILRLEDWDLFLKIVDKPWRKSGDIKMDTSNKKAVVLINSKPTCTNLDELVVHELLHLKLWGMDQMIEGLINIVFGDNEDDKKREFAMDQFFGVLEPTVEDLAKAFLKVNGSEHDLSFGILEKQIKEEIGE</sequence>
<name>A0A3R5QWL8_9CLOT</name>